<dbReference type="GO" id="GO:0003755">
    <property type="term" value="F:peptidyl-prolyl cis-trans isomerase activity"/>
    <property type="evidence" value="ECO:0007669"/>
    <property type="project" value="UniProtKB-KW"/>
</dbReference>
<dbReference type="InterPro" id="IPR019734">
    <property type="entry name" value="TPR_rpt"/>
</dbReference>
<accession>A0A8S1R840</accession>
<sequence length="372" mass="42849">MESDFVNITKDGGVQKRILQAGQGDHPQTNSTCKIYYLGTLEDQKPFDSNIGQSQPSKHILKRGDRCKGFEIGLQSMKPGEKSQFKITPEYGYGGDGNIFKNVPKDAHLRYEIELVSFKLEKKKRWLMSPEEKHEEALKLRKKGTKLFKDQNYQIAKQKYKDALTYCALDTKEGKELEASLQLNLSICCYLKDEFKESIDHAKAALKINSNDQQNVKAYYRCAMAYLKIGEQEFALQNLQSAYKLDPQNIAVIEELQKVKQYLKLAYSKEKESWGKLFKDKDQDEQQLNQKPEEKQNDQSKDQITQISSNPLKPEVPENISKNVNEQQESVSEQTEENQQSQQEENIVTQASQQESEIESNINDLDKIVIQE</sequence>
<feature type="compositionally biased region" description="Polar residues" evidence="4">
    <location>
        <begin position="302"/>
        <end position="311"/>
    </location>
</feature>
<dbReference type="AlphaFoldDB" id="A0A8S1R840"/>
<dbReference type="EC" id="5.2.1.8" evidence="2"/>
<dbReference type="Proteomes" id="UP000692954">
    <property type="component" value="Unassembled WGS sequence"/>
</dbReference>
<keyword evidence="2" id="KW-0697">Rotamase</keyword>
<dbReference type="PANTHER" id="PTHR46512">
    <property type="entry name" value="PEPTIDYLPROLYL ISOMERASE"/>
    <property type="match status" value="1"/>
</dbReference>
<dbReference type="PROSITE" id="PS50005">
    <property type="entry name" value="TPR"/>
    <property type="match status" value="1"/>
</dbReference>
<feature type="compositionally biased region" description="Polar residues" evidence="4">
    <location>
        <begin position="347"/>
        <end position="363"/>
    </location>
</feature>
<feature type="compositionally biased region" description="Basic and acidic residues" evidence="4">
    <location>
        <begin position="291"/>
        <end position="301"/>
    </location>
</feature>
<dbReference type="InterPro" id="IPR050754">
    <property type="entry name" value="FKBP4/5/8-like"/>
</dbReference>
<evidence type="ECO:0000313" key="7">
    <source>
        <dbReference type="Proteomes" id="UP000692954"/>
    </source>
</evidence>
<protein>
    <recommendedName>
        <fullName evidence="2">peptidylprolyl isomerase</fullName>
        <ecNumber evidence="2">5.2.1.8</ecNumber>
    </recommendedName>
</protein>
<evidence type="ECO:0000256" key="3">
    <source>
        <dbReference type="PROSITE-ProRule" id="PRU00339"/>
    </source>
</evidence>
<dbReference type="Pfam" id="PF00254">
    <property type="entry name" value="FKBP_C"/>
    <property type="match status" value="1"/>
</dbReference>
<feature type="region of interest" description="Disordered" evidence="4">
    <location>
        <begin position="278"/>
        <end position="372"/>
    </location>
</feature>
<feature type="domain" description="PPIase FKBP-type" evidence="5">
    <location>
        <begin position="30"/>
        <end position="119"/>
    </location>
</feature>
<evidence type="ECO:0000256" key="2">
    <source>
        <dbReference type="PROSITE-ProRule" id="PRU00277"/>
    </source>
</evidence>
<proteinExistence type="predicted"/>
<evidence type="ECO:0000259" key="5">
    <source>
        <dbReference type="PROSITE" id="PS50059"/>
    </source>
</evidence>
<dbReference type="PROSITE" id="PS50059">
    <property type="entry name" value="FKBP_PPIASE"/>
    <property type="match status" value="1"/>
</dbReference>
<dbReference type="PANTHER" id="PTHR46512:SF9">
    <property type="entry name" value="PEPTIDYLPROLYL ISOMERASE"/>
    <property type="match status" value="1"/>
</dbReference>
<gene>
    <name evidence="6" type="ORF">PSON_ATCC_30995.1.T1410053</name>
</gene>
<dbReference type="EMBL" id="CAJJDN010000141">
    <property type="protein sequence ID" value="CAD8122890.1"/>
    <property type="molecule type" value="Genomic_DNA"/>
</dbReference>
<comment type="catalytic activity">
    <reaction evidence="1 2">
        <text>[protein]-peptidylproline (omega=180) = [protein]-peptidylproline (omega=0)</text>
        <dbReference type="Rhea" id="RHEA:16237"/>
        <dbReference type="Rhea" id="RHEA-COMP:10747"/>
        <dbReference type="Rhea" id="RHEA-COMP:10748"/>
        <dbReference type="ChEBI" id="CHEBI:83833"/>
        <dbReference type="ChEBI" id="CHEBI:83834"/>
        <dbReference type="EC" id="5.2.1.8"/>
    </reaction>
</comment>
<feature type="compositionally biased region" description="Low complexity" evidence="4">
    <location>
        <begin position="323"/>
        <end position="346"/>
    </location>
</feature>
<name>A0A8S1R840_9CILI</name>
<feature type="repeat" description="TPR" evidence="3">
    <location>
        <begin position="216"/>
        <end position="249"/>
    </location>
</feature>
<organism evidence="6 7">
    <name type="scientific">Paramecium sonneborni</name>
    <dbReference type="NCBI Taxonomy" id="65129"/>
    <lineage>
        <taxon>Eukaryota</taxon>
        <taxon>Sar</taxon>
        <taxon>Alveolata</taxon>
        <taxon>Ciliophora</taxon>
        <taxon>Intramacronucleata</taxon>
        <taxon>Oligohymenophorea</taxon>
        <taxon>Peniculida</taxon>
        <taxon>Parameciidae</taxon>
        <taxon>Paramecium</taxon>
    </lineage>
</organism>
<keyword evidence="3" id="KW-0802">TPR repeat</keyword>
<dbReference type="InterPro" id="IPR001179">
    <property type="entry name" value="PPIase_FKBP_dom"/>
</dbReference>
<evidence type="ECO:0000256" key="4">
    <source>
        <dbReference type="SAM" id="MobiDB-lite"/>
    </source>
</evidence>
<reference evidence="6" key="1">
    <citation type="submission" date="2021-01" db="EMBL/GenBank/DDBJ databases">
        <authorList>
            <consortium name="Genoscope - CEA"/>
            <person name="William W."/>
        </authorList>
    </citation>
    <scope>NUCLEOTIDE SEQUENCE</scope>
</reference>
<keyword evidence="7" id="KW-1185">Reference proteome</keyword>
<dbReference type="SMART" id="SM00028">
    <property type="entry name" value="TPR"/>
    <property type="match status" value="3"/>
</dbReference>
<dbReference type="OrthoDB" id="298012at2759"/>
<keyword evidence="2" id="KW-0413">Isomerase</keyword>
<evidence type="ECO:0000313" key="6">
    <source>
        <dbReference type="EMBL" id="CAD8122890.1"/>
    </source>
</evidence>
<evidence type="ECO:0000256" key="1">
    <source>
        <dbReference type="ARBA" id="ARBA00000971"/>
    </source>
</evidence>
<comment type="caution">
    <text evidence="6">The sequence shown here is derived from an EMBL/GenBank/DDBJ whole genome shotgun (WGS) entry which is preliminary data.</text>
</comment>